<protein>
    <recommendedName>
        <fullName evidence="4">Anti-sigma factor</fullName>
    </recommendedName>
</protein>
<proteinExistence type="predicted"/>
<organism evidence="2 3">
    <name type="scientific">Marinobacter halodurans</name>
    <dbReference type="NCBI Taxonomy" id="2528979"/>
    <lineage>
        <taxon>Bacteria</taxon>
        <taxon>Pseudomonadati</taxon>
        <taxon>Pseudomonadota</taxon>
        <taxon>Gammaproteobacteria</taxon>
        <taxon>Pseudomonadales</taxon>
        <taxon>Marinobacteraceae</taxon>
        <taxon>Marinobacter</taxon>
    </lineage>
</organism>
<evidence type="ECO:0008006" key="4">
    <source>
        <dbReference type="Google" id="ProtNLM"/>
    </source>
</evidence>
<evidence type="ECO:0000313" key="3">
    <source>
        <dbReference type="Proteomes" id="UP000313645"/>
    </source>
</evidence>
<dbReference type="RefSeq" id="WP_131478355.1">
    <property type="nucleotide sequence ID" value="NZ_SJDL01000002.1"/>
</dbReference>
<evidence type="ECO:0000313" key="2">
    <source>
        <dbReference type="EMBL" id="TBW59028.1"/>
    </source>
</evidence>
<sequence>MTITDETLSAFLDAELPEAEMQAVRERVRNDPALSDRLAALAAVDSQLSRHYSAIDDEPMPTPVTDLLAQADSGAANVVAFPAWRRWSRGIRRNAGIAVAAVLVMALGVAQWFSGAPDRHWQTVAQALESAPSGTALELEDGRTLTPRLTFRNHQGEFCRQFQLQDTGQASENIACRRGGDWTLAVEKQVAASPDATGYRPASGGSVLDRALDRMMDGGAFTADQERRLIKDGWSDAGHHGPD</sequence>
<accession>A0ABY1ZQ03</accession>
<gene>
    <name evidence="2" type="ORF">EZI54_01555</name>
</gene>
<reference evidence="2 3" key="1">
    <citation type="submission" date="2019-02" db="EMBL/GenBank/DDBJ databases">
        <title>Marinobacter halodurans sp. nov., a marine bacterium isolated from sea tidal flat.</title>
        <authorList>
            <person name="Yoo Y."/>
            <person name="Lee D.W."/>
            <person name="Kim B.S."/>
            <person name="Kim J.-J."/>
        </authorList>
    </citation>
    <scope>NUCLEOTIDE SEQUENCE [LARGE SCALE GENOMIC DNA]</scope>
    <source>
        <strain evidence="2 3">YJ-S3-2</strain>
    </source>
</reference>
<dbReference type="EMBL" id="SJDL01000002">
    <property type="protein sequence ID" value="TBW59028.1"/>
    <property type="molecule type" value="Genomic_DNA"/>
</dbReference>
<evidence type="ECO:0000256" key="1">
    <source>
        <dbReference type="SAM" id="Phobius"/>
    </source>
</evidence>
<keyword evidence="1" id="KW-0472">Membrane</keyword>
<comment type="caution">
    <text evidence="2">The sequence shown here is derived from an EMBL/GenBank/DDBJ whole genome shotgun (WGS) entry which is preliminary data.</text>
</comment>
<keyword evidence="3" id="KW-1185">Reference proteome</keyword>
<dbReference type="Proteomes" id="UP000313645">
    <property type="component" value="Unassembled WGS sequence"/>
</dbReference>
<name>A0ABY1ZQ03_9GAMM</name>
<feature type="transmembrane region" description="Helical" evidence="1">
    <location>
        <begin position="95"/>
        <end position="113"/>
    </location>
</feature>
<keyword evidence="1" id="KW-0812">Transmembrane</keyword>
<keyword evidence="1" id="KW-1133">Transmembrane helix</keyword>